<proteinExistence type="predicted"/>
<dbReference type="EMBL" id="VFMN01000001">
    <property type="protein sequence ID" value="TQJ10245.1"/>
    <property type="molecule type" value="Genomic_DNA"/>
</dbReference>
<evidence type="ECO:0000313" key="5">
    <source>
        <dbReference type="Proteomes" id="UP000317893"/>
    </source>
</evidence>
<dbReference type="SUPFAM" id="SSF58104">
    <property type="entry name" value="Methyl-accepting chemotaxis protein (MCP) signaling domain"/>
    <property type="match status" value="1"/>
</dbReference>
<dbReference type="Gene3D" id="1.10.287.950">
    <property type="entry name" value="Methyl-accepting chemotaxis protein"/>
    <property type="match status" value="1"/>
</dbReference>
<dbReference type="AlphaFoldDB" id="A0A542E4J8"/>
<accession>A0A542E4J8</accession>
<evidence type="ECO:0000256" key="2">
    <source>
        <dbReference type="PROSITE-ProRule" id="PRU00284"/>
    </source>
</evidence>
<dbReference type="GO" id="GO:0007165">
    <property type="term" value="P:signal transduction"/>
    <property type="evidence" value="ECO:0007669"/>
    <property type="project" value="UniProtKB-KW"/>
</dbReference>
<evidence type="ECO:0000259" key="3">
    <source>
        <dbReference type="PROSITE" id="PS50111"/>
    </source>
</evidence>
<keyword evidence="1 2" id="KW-0807">Transducer</keyword>
<dbReference type="PANTHER" id="PTHR32089">
    <property type="entry name" value="METHYL-ACCEPTING CHEMOTAXIS PROTEIN MCPB"/>
    <property type="match status" value="1"/>
</dbReference>
<sequence length="355" mass="37656">MTALAVVAAVLALAVGALAGYLVGRGRHRVPQAAVVDAGPVGAYLRSLSEFGQQVTPVWAAQIEDSRRHSEESVTQLTAKFAGIAELLEVSVRASRASVSEGDDSIFHSSREALDEVVAALNSAVEQKRRTLEGLRALIAVNDQMRAMTVEVAKIASQTRLLALNAAIEAARVGEAGRGFGVVAIEVRELADLSGATGQRIEQMVDQVSEAISGALAMAEETAVVETTIVDDANRNVQRVLEDLRRFVEALQGSSAELGATADSIRREIAESLVHFQFQDRVSQKLSHVSDGIDAFPQVLERAQGAGPAALEPVDVEQLLEQLRSSYTMAEEHLAHPGGTAGPAPAADDCDITFF</sequence>
<dbReference type="Proteomes" id="UP000317893">
    <property type="component" value="Unassembled WGS sequence"/>
</dbReference>
<dbReference type="PROSITE" id="PS50111">
    <property type="entry name" value="CHEMOTAXIS_TRANSDUC_2"/>
    <property type="match status" value="1"/>
</dbReference>
<dbReference type="SMART" id="SM00283">
    <property type="entry name" value="MA"/>
    <property type="match status" value="1"/>
</dbReference>
<evidence type="ECO:0000256" key="1">
    <source>
        <dbReference type="ARBA" id="ARBA00023224"/>
    </source>
</evidence>
<keyword evidence="5" id="KW-1185">Reference proteome</keyword>
<feature type="domain" description="Methyl-accepting transducer" evidence="3">
    <location>
        <begin position="64"/>
        <end position="222"/>
    </location>
</feature>
<dbReference type="Pfam" id="PF00015">
    <property type="entry name" value="MCPsignal"/>
    <property type="match status" value="1"/>
</dbReference>
<organism evidence="4 5">
    <name type="scientific">Lapillicoccus jejuensis</name>
    <dbReference type="NCBI Taxonomy" id="402171"/>
    <lineage>
        <taxon>Bacteria</taxon>
        <taxon>Bacillati</taxon>
        <taxon>Actinomycetota</taxon>
        <taxon>Actinomycetes</taxon>
        <taxon>Micrococcales</taxon>
        <taxon>Intrasporangiaceae</taxon>
        <taxon>Lapillicoccus</taxon>
    </lineage>
</organism>
<reference evidence="4 5" key="1">
    <citation type="submission" date="2019-06" db="EMBL/GenBank/DDBJ databases">
        <title>Sequencing the genomes of 1000 actinobacteria strains.</title>
        <authorList>
            <person name="Klenk H.-P."/>
        </authorList>
    </citation>
    <scope>NUCLEOTIDE SEQUENCE [LARGE SCALE GENOMIC DNA]</scope>
    <source>
        <strain evidence="4 5">DSM 18607</strain>
    </source>
</reference>
<dbReference type="GO" id="GO:0016020">
    <property type="term" value="C:membrane"/>
    <property type="evidence" value="ECO:0007669"/>
    <property type="project" value="InterPro"/>
</dbReference>
<dbReference type="InterPro" id="IPR004089">
    <property type="entry name" value="MCPsignal_dom"/>
</dbReference>
<dbReference type="RefSeq" id="WP_170185714.1">
    <property type="nucleotide sequence ID" value="NZ_BAAAPR010000015.1"/>
</dbReference>
<protein>
    <submittedName>
        <fullName evidence="4">Methyl-accepting chemotaxis protein</fullName>
    </submittedName>
</protein>
<dbReference type="PANTHER" id="PTHR32089:SF112">
    <property type="entry name" value="LYSOZYME-LIKE PROTEIN-RELATED"/>
    <property type="match status" value="1"/>
</dbReference>
<gene>
    <name evidence="4" type="ORF">FB458_3365</name>
</gene>
<name>A0A542E4J8_9MICO</name>
<evidence type="ECO:0000313" key="4">
    <source>
        <dbReference type="EMBL" id="TQJ10245.1"/>
    </source>
</evidence>
<comment type="caution">
    <text evidence="4">The sequence shown here is derived from an EMBL/GenBank/DDBJ whole genome shotgun (WGS) entry which is preliminary data.</text>
</comment>